<proteinExistence type="predicted"/>
<keyword evidence="3" id="KW-1185">Reference proteome</keyword>
<comment type="caution">
    <text evidence="2">The sequence shown here is derived from an EMBL/GenBank/DDBJ whole genome shotgun (WGS) entry which is preliminary data.</text>
</comment>
<organism evidence="2 3">
    <name type="scientific">Oryza meyeriana var. granulata</name>
    <dbReference type="NCBI Taxonomy" id="110450"/>
    <lineage>
        <taxon>Eukaryota</taxon>
        <taxon>Viridiplantae</taxon>
        <taxon>Streptophyta</taxon>
        <taxon>Embryophyta</taxon>
        <taxon>Tracheophyta</taxon>
        <taxon>Spermatophyta</taxon>
        <taxon>Magnoliopsida</taxon>
        <taxon>Liliopsida</taxon>
        <taxon>Poales</taxon>
        <taxon>Poaceae</taxon>
        <taxon>BOP clade</taxon>
        <taxon>Oryzoideae</taxon>
        <taxon>Oryzeae</taxon>
        <taxon>Oryzinae</taxon>
        <taxon>Oryza</taxon>
        <taxon>Oryza meyeriana</taxon>
    </lineage>
</organism>
<protein>
    <submittedName>
        <fullName evidence="2">Uncharacterized protein</fullName>
    </submittedName>
</protein>
<dbReference type="EMBL" id="SPHZ02000005">
    <property type="protein sequence ID" value="KAF0920524.1"/>
    <property type="molecule type" value="Genomic_DNA"/>
</dbReference>
<name>A0A6G1E7W0_9ORYZ</name>
<sequence>MRGPTTAILVATRFPMAGSGSGEGERGGKWGNGPSACVATRVTPWGATWGPSGVTVSLKRVA</sequence>
<reference evidence="2 3" key="1">
    <citation type="submission" date="2019-11" db="EMBL/GenBank/DDBJ databases">
        <title>Whole genome sequence of Oryza granulata.</title>
        <authorList>
            <person name="Li W."/>
        </authorList>
    </citation>
    <scope>NUCLEOTIDE SEQUENCE [LARGE SCALE GENOMIC DNA]</scope>
    <source>
        <strain evidence="3">cv. Menghai</strain>
        <tissue evidence="2">Leaf</tissue>
    </source>
</reference>
<accession>A0A6G1E7W0</accession>
<dbReference type="AlphaFoldDB" id="A0A6G1E7W0"/>
<gene>
    <name evidence="2" type="ORF">E2562_035633</name>
</gene>
<dbReference type="Proteomes" id="UP000479710">
    <property type="component" value="Unassembled WGS sequence"/>
</dbReference>
<evidence type="ECO:0000256" key="1">
    <source>
        <dbReference type="SAM" id="MobiDB-lite"/>
    </source>
</evidence>
<evidence type="ECO:0000313" key="3">
    <source>
        <dbReference type="Proteomes" id="UP000479710"/>
    </source>
</evidence>
<evidence type="ECO:0000313" key="2">
    <source>
        <dbReference type="EMBL" id="KAF0920524.1"/>
    </source>
</evidence>
<feature type="region of interest" description="Disordered" evidence="1">
    <location>
        <begin position="14"/>
        <end position="33"/>
    </location>
</feature>